<feature type="domain" description="P-type" evidence="6">
    <location>
        <begin position="26"/>
        <end position="70"/>
    </location>
</feature>
<dbReference type="Proteomes" id="UP001066276">
    <property type="component" value="Chromosome 8"/>
</dbReference>
<protein>
    <recommendedName>
        <fullName evidence="6">P-type domain-containing protein</fullName>
    </recommendedName>
</protein>
<evidence type="ECO:0000256" key="2">
    <source>
        <dbReference type="ARBA" id="ARBA00022525"/>
    </source>
</evidence>
<reference evidence="7" key="1">
    <citation type="journal article" date="2022" name="bioRxiv">
        <title>Sequencing and chromosome-scale assembly of the giantPleurodeles waltlgenome.</title>
        <authorList>
            <person name="Brown T."/>
            <person name="Elewa A."/>
            <person name="Iarovenko S."/>
            <person name="Subramanian E."/>
            <person name="Araus A.J."/>
            <person name="Petzold A."/>
            <person name="Susuki M."/>
            <person name="Suzuki K.-i.T."/>
            <person name="Hayashi T."/>
            <person name="Toyoda A."/>
            <person name="Oliveira C."/>
            <person name="Osipova E."/>
            <person name="Leigh N.D."/>
            <person name="Simon A."/>
            <person name="Yun M.H."/>
        </authorList>
    </citation>
    <scope>NUCLEOTIDE SEQUENCE</scope>
    <source>
        <strain evidence="7">20211129_DDA</strain>
        <tissue evidence="7">Liver</tissue>
    </source>
</reference>
<name>A0AAV7NBH3_PLEWA</name>
<comment type="subcellular location">
    <subcellularLocation>
        <location evidence="1">Secreted</location>
    </subcellularLocation>
</comment>
<dbReference type="Pfam" id="PF00088">
    <property type="entry name" value="Trefoil"/>
    <property type="match status" value="1"/>
</dbReference>
<evidence type="ECO:0000256" key="4">
    <source>
        <dbReference type="PROSITE-ProRule" id="PRU00779"/>
    </source>
</evidence>
<dbReference type="PROSITE" id="PS00025">
    <property type="entry name" value="P_TREFOIL_1"/>
    <property type="match status" value="1"/>
</dbReference>
<dbReference type="PROSITE" id="PS51448">
    <property type="entry name" value="P_TREFOIL_2"/>
    <property type="match status" value="1"/>
</dbReference>
<dbReference type="EMBL" id="JANPWB010000012">
    <property type="protein sequence ID" value="KAJ1112856.1"/>
    <property type="molecule type" value="Genomic_DNA"/>
</dbReference>
<dbReference type="PANTHER" id="PTHR13826:SF14">
    <property type="entry name" value="TREFOIL FACTOR 2"/>
    <property type="match status" value="1"/>
</dbReference>
<accession>A0AAV7NBH3</accession>
<feature type="signal peptide" evidence="5">
    <location>
        <begin position="1"/>
        <end position="24"/>
    </location>
</feature>
<proteinExistence type="predicted"/>
<dbReference type="InterPro" id="IPR017994">
    <property type="entry name" value="P_trefoil_chordata"/>
</dbReference>
<keyword evidence="3 4" id="KW-1015">Disulfide bond</keyword>
<feature type="chain" id="PRO_5043911035" description="P-type domain-containing protein" evidence="5">
    <location>
        <begin position="25"/>
        <end position="125"/>
    </location>
</feature>
<evidence type="ECO:0000259" key="6">
    <source>
        <dbReference type="PROSITE" id="PS51448"/>
    </source>
</evidence>
<dbReference type="GO" id="GO:0005615">
    <property type="term" value="C:extracellular space"/>
    <property type="evidence" value="ECO:0007669"/>
    <property type="project" value="TreeGrafter"/>
</dbReference>
<comment type="caution">
    <text evidence="7">The sequence shown here is derived from an EMBL/GenBank/DDBJ whole genome shotgun (WGS) entry which is preliminary data.</text>
</comment>
<dbReference type="Gene3D" id="4.10.110.10">
    <property type="entry name" value="Spasmolytic Protein, domain 1"/>
    <property type="match status" value="1"/>
</dbReference>
<evidence type="ECO:0000313" key="7">
    <source>
        <dbReference type="EMBL" id="KAJ1112856.1"/>
    </source>
</evidence>
<dbReference type="CDD" id="cd00111">
    <property type="entry name" value="Trefoil"/>
    <property type="match status" value="1"/>
</dbReference>
<dbReference type="SMART" id="SM00018">
    <property type="entry name" value="PD"/>
    <property type="match status" value="1"/>
</dbReference>
<evidence type="ECO:0000313" key="8">
    <source>
        <dbReference type="Proteomes" id="UP001066276"/>
    </source>
</evidence>
<dbReference type="InterPro" id="IPR000519">
    <property type="entry name" value="P_trefoil_dom"/>
</dbReference>
<organism evidence="7 8">
    <name type="scientific">Pleurodeles waltl</name>
    <name type="common">Iberian ribbed newt</name>
    <dbReference type="NCBI Taxonomy" id="8319"/>
    <lineage>
        <taxon>Eukaryota</taxon>
        <taxon>Metazoa</taxon>
        <taxon>Chordata</taxon>
        <taxon>Craniata</taxon>
        <taxon>Vertebrata</taxon>
        <taxon>Euteleostomi</taxon>
        <taxon>Amphibia</taxon>
        <taxon>Batrachia</taxon>
        <taxon>Caudata</taxon>
        <taxon>Salamandroidea</taxon>
        <taxon>Salamandridae</taxon>
        <taxon>Pleurodelinae</taxon>
        <taxon>Pleurodeles</taxon>
    </lineage>
</organism>
<dbReference type="AlphaFoldDB" id="A0AAV7NBH3"/>
<comment type="caution">
    <text evidence="4">Lacks conserved residue(s) required for the propagation of feature annotation.</text>
</comment>
<evidence type="ECO:0000256" key="5">
    <source>
        <dbReference type="SAM" id="SignalP"/>
    </source>
</evidence>
<keyword evidence="8" id="KW-1185">Reference proteome</keyword>
<keyword evidence="2" id="KW-0964">Secreted</keyword>
<evidence type="ECO:0000256" key="1">
    <source>
        <dbReference type="ARBA" id="ARBA00004613"/>
    </source>
</evidence>
<keyword evidence="5" id="KW-0732">Signal</keyword>
<evidence type="ECO:0000256" key="3">
    <source>
        <dbReference type="ARBA" id="ARBA00023157"/>
    </source>
</evidence>
<dbReference type="PANTHER" id="PTHR13826">
    <property type="entry name" value="INTESTINAL TREFOIL FACTOR-RELATED"/>
    <property type="match status" value="1"/>
</dbReference>
<dbReference type="InterPro" id="IPR044913">
    <property type="entry name" value="P_trefoil_dom_sf"/>
</dbReference>
<gene>
    <name evidence="7" type="ORF">NDU88_001117</name>
</gene>
<dbReference type="InterPro" id="IPR017957">
    <property type="entry name" value="P_trefoil_CS"/>
</dbReference>
<sequence>MAHKMFHVLALALIIGVIMTNVQAAEECKAEPKNRIQCGSSQDLSEEDCLSEHCCYDESIPDAISCFKKTGSNRKKCRSAVKDCVHHRYANTWHSSFTKISLMYIGNETRLLMSTSFSRFYWLAY</sequence>
<feature type="disulfide bond" evidence="4">
    <location>
        <begin position="49"/>
        <end position="66"/>
    </location>
</feature>
<dbReference type="SUPFAM" id="SSF57492">
    <property type="entry name" value="Trefoil"/>
    <property type="match status" value="1"/>
</dbReference>